<gene>
    <name evidence="1" type="ORF">NDU88_002523</name>
</gene>
<organism evidence="1 2">
    <name type="scientific">Pleurodeles waltl</name>
    <name type="common">Iberian ribbed newt</name>
    <dbReference type="NCBI Taxonomy" id="8319"/>
    <lineage>
        <taxon>Eukaryota</taxon>
        <taxon>Metazoa</taxon>
        <taxon>Chordata</taxon>
        <taxon>Craniata</taxon>
        <taxon>Vertebrata</taxon>
        <taxon>Euteleostomi</taxon>
        <taxon>Amphibia</taxon>
        <taxon>Batrachia</taxon>
        <taxon>Caudata</taxon>
        <taxon>Salamandroidea</taxon>
        <taxon>Salamandridae</taxon>
        <taxon>Pleurodelinae</taxon>
        <taxon>Pleurodeles</taxon>
    </lineage>
</organism>
<proteinExistence type="predicted"/>
<comment type="caution">
    <text evidence="1">The sequence shown here is derived from an EMBL/GenBank/DDBJ whole genome shotgun (WGS) entry which is preliminary data.</text>
</comment>
<dbReference type="EMBL" id="JANPWB010000006">
    <property type="protein sequence ID" value="KAJ1177262.1"/>
    <property type="molecule type" value="Genomic_DNA"/>
</dbReference>
<dbReference type="Proteomes" id="UP001066276">
    <property type="component" value="Chromosome 3_2"/>
</dbReference>
<accession>A0AAV7TKW6</accession>
<evidence type="ECO:0000313" key="2">
    <source>
        <dbReference type="Proteomes" id="UP001066276"/>
    </source>
</evidence>
<evidence type="ECO:0000313" key="1">
    <source>
        <dbReference type="EMBL" id="KAJ1177262.1"/>
    </source>
</evidence>
<sequence length="72" mass="8037">MICSYYADEACTELQIVSVFRDFYQSLYAAKAEVAVDPSVYLDGCTLTPLPQSEAEVFHKPIRIDKVITAMA</sequence>
<dbReference type="AlphaFoldDB" id="A0AAV7TKW6"/>
<reference evidence="1" key="1">
    <citation type="journal article" date="2022" name="bioRxiv">
        <title>Sequencing and chromosome-scale assembly of the giantPleurodeles waltlgenome.</title>
        <authorList>
            <person name="Brown T."/>
            <person name="Elewa A."/>
            <person name="Iarovenko S."/>
            <person name="Subramanian E."/>
            <person name="Araus A.J."/>
            <person name="Petzold A."/>
            <person name="Susuki M."/>
            <person name="Suzuki K.-i.T."/>
            <person name="Hayashi T."/>
            <person name="Toyoda A."/>
            <person name="Oliveira C."/>
            <person name="Osipova E."/>
            <person name="Leigh N.D."/>
            <person name="Simon A."/>
            <person name="Yun M.H."/>
        </authorList>
    </citation>
    <scope>NUCLEOTIDE SEQUENCE</scope>
    <source>
        <strain evidence="1">20211129_DDA</strain>
        <tissue evidence="1">Liver</tissue>
    </source>
</reference>
<keyword evidence="2" id="KW-1185">Reference proteome</keyword>
<name>A0AAV7TKW6_PLEWA</name>
<protein>
    <submittedName>
        <fullName evidence="1">Uncharacterized protein</fullName>
    </submittedName>
</protein>